<keyword evidence="3" id="KW-1185">Reference proteome</keyword>
<organism evidence="2 3">
    <name type="scientific">Patellaria atrata CBS 101060</name>
    <dbReference type="NCBI Taxonomy" id="1346257"/>
    <lineage>
        <taxon>Eukaryota</taxon>
        <taxon>Fungi</taxon>
        <taxon>Dikarya</taxon>
        <taxon>Ascomycota</taxon>
        <taxon>Pezizomycotina</taxon>
        <taxon>Dothideomycetes</taxon>
        <taxon>Dothideomycetes incertae sedis</taxon>
        <taxon>Patellariales</taxon>
        <taxon>Patellariaceae</taxon>
        <taxon>Patellaria</taxon>
    </lineage>
</organism>
<feature type="region of interest" description="Disordered" evidence="1">
    <location>
        <begin position="1"/>
        <end position="34"/>
    </location>
</feature>
<dbReference type="PANTHER" id="PTHR37781">
    <property type="entry name" value="TFIIH COMPLEX SUBUNIT"/>
    <property type="match status" value="1"/>
</dbReference>
<evidence type="ECO:0000313" key="2">
    <source>
        <dbReference type="EMBL" id="KAF2839263.1"/>
    </source>
</evidence>
<reference evidence="2" key="1">
    <citation type="journal article" date="2020" name="Stud. Mycol.">
        <title>101 Dothideomycetes genomes: a test case for predicting lifestyles and emergence of pathogens.</title>
        <authorList>
            <person name="Haridas S."/>
            <person name="Albert R."/>
            <person name="Binder M."/>
            <person name="Bloem J."/>
            <person name="Labutti K."/>
            <person name="Salamov A."/>
            <person name="Andreopoulos B."/>
            <person name="Baker S."/>
            <person name="Barry K."/>
            <person name="Bills G."/>
            <person name="Bluhm B."/>
            <person name="Cannon C."/>
            <person name="Castanera R."/>
            <person name="Culley D."/>
            <person name="Daum C."/>
            <person name="Ezra D."/>
            <person name="Gonzalez J."/>
            <person name="Henrissat B."/>
            <person name="Kuo A."/>
            <person name="Liang C."/>
            <person name="Lipzen A."/>
            <person name="Lutzoni F."/>
            <person name="Magnuson J."/>
            <person name="Mondo S."/>
            <person name="Nolan M."/>
            <person name="Ohm R."/>
            <person name="Pangilinan J."/>
            <person name="Park H.-J."/>
            <person name="Ramirez L."/>
            <person name="Alfaro M."/>
            <person name="Sun H."/>
            <person name="Tritt A."/>
            <person name="Yoshinaga Y."/>
            <person name="Zwiers L.-H."/>
            <person name="Turgeon B."/>
            <person name="Goodwin S."/>
            <person name="Spatafora J."/>
            <person name="Crous P."/>
            <person name="Grigoriev I."/>
        </authorList>
    </citation>
    <scope>NUCLEOTIDE SEQUENCE</scope>
    <source>
        <strain evidence="2">CBS 101060</strain>
    </source>
</reference>
<sequence length="248" mass="27338">MFSPPASSVVSSSISSHLPRPRDKPLKSGGPKESTFIRHVDQGILLIRRRFAKRETGDEFGKGAARGYDNFREASAEVEKLVDVVWVSGTPSLQVPYLLSLASLVETFIPAFPPCPKAIFRLLDKLDLAFASLIQGRDIETGDPLPGFNSVHTVTDTMKVRIKGLVGRTRITVVESMSNGDFDPEEAVDAPSESEIDTMDEDDDLEDENDDKNWQMEIAKVYERTVAELGDTLGDVQLDIEPDITDSP</sequence>
<evidence type="ECO:0008006" key="4">
    <source>
        <dbReference type="Google" id="ProtNLM"/>
    </source>
</evidence>
<dbReference type="EMBL" id="MU006095">
    <property type="protein sequence ID" value="KAF2839263.1"/>
    <property type="molecule type" value="Genomic_DNA"/>
</dbReference>
<proteinExistence type="predicted"/>
<feature type="region of interest" description="Disordered" evidence="1">
    <location>
        <begin position="178"/>
        <end position="212"/>
    </location>
</feature>
<protein>
    <recommendedName>
        <fullName evidence="4">Meiotic recombination protein DMC1</fullName>
    </recommendedName>
</protein>
<dbReference type="Pfam" id="PF17110">
    <property type="entry name" value="TFB6"/>
    <property type="match status" value="1"/>
</dbReference>
<dbReference type="Proteomes" id="UP000799429">
    <property type="component" value="Unassembled WGS sequence"/>
</dbReference>
<feature type="compositionally biased region" description="Low complexity" evidence="1">
    <location>
        <begin position="1"/>
        <end position="16"/>
    </location>
</feature>
<dbReference type="PANTHER" id="PTHR37781:SF1">
    <property type="entry name" value="ADR380WP"/>
    <property type="match status" value="1"/>
</dbReference>
<name>A0A9P4VPY2_9PEZI</name>
<accession>A0A9P4VPY2</accession>
<dbReference type="OrthoDB" id="5420410at2759"/>
<evidence type="ECO:0000256" key="1">
    <source>
        <dbReference type="SAM" id="MobiDB-lite"/>
    </source>
</evidence>
<dbReference type="GO" id="GO:0005675">
    <property type="term" value="C:transcription factor TFIIH holo complex"/>
    <property type="evidence" value="ECO:0007669"/>
    <property type="project" value="TreeGrafter"/>
</dbReference>
<gene>
    <name evidence="2" type="ORF">M501DRAFT_974426</name>
</gene>
<feature type="compositionally biased region" description="Acidic residues" evidence="1">
    <location>
        <begin position="182"/>
        <end position="210"/>
    </location>
</feature>
<dbReference type="AlphaFoldDB" id="A0A9P4VPY2"/>
<evidence type="ECO:0000313" key="3">
    <source>
        <dbReference type="Proteomes" id="UP000799429"/>
    </source>
</evidence>
<comment type="caution">
    <text evidence="2">The sequence shown here is derived from an EMBL/GenBank/DDBJ whole genome shotgun (WGS) entry which is preliminary data.</text>
</comment>
<dbReference type="InterPro" id="IPR031349">
    <property type="entry name" value="Tfb6"/>
</dbReference>